<feature type="region of interest" description="Disordered" evidence="3">
    <location>
        <begin position="125"/>
        <end position="146"/>
    </location>
</feature>
<accession>A0A7X6R6L0</accession>
<dbReference type="Proteomes" id="UP000540698">
    <property type="component" value="Unassembled WGS sequence"/>
</dbReference>
<comment type="caution">
    <text evidence="4">The sequence shown here is derived from an EMBL/GenBank/DDBJ whole genome shotgun (WGS) entry which is preliminary data.</text>
</comment>
<dbReference type="RefSeq" id="WP_157114029.1">
    <property type="nucleotide sequence ID" value="NZ_JAAXOS010000019.1"/>
</dbReference>
<evidence type="ECO:0000313" key="5">
    <source>
        <dbReference type="Proteomes" id="UP000540698"/>
    </source>
</evidence>
<proteinExistence type="predicted"/>
<dbReference type="GO" id="GO:0006310">
    <property type="term" value="P:DNA recombination"/>
    <property type="evidence" value="ECO:0007669"/>
    <property type="project" value="UniProtKB-KW"/>
</dbReference>
<feature type="region of interest" description="Disordered" evidence="3">
    <location>
        <begin position="1"/>
        <end position="35"/>
    </location>
</feature>
<dbReference type="Gene3D" id="1.10.443.10">
    <property type="entry name" value="Intergrase catalytic core"/>
    <property type="match status" value="1"/>
</dbReference>
<protein>
    <submittedName>
        <fullName evidence="4">Site-specific integrase</fullName>
    </submittedName>
</protein>
<keyword evidence="5" id="KW-1185">Reference proteome</keyword>
<dbReference type="InterPro" id="IPR013762">
    <property type="entry name" value="Integrase-like_cat_sf"/>
</dbReference>
<dbReference type="AlphaFoldDB" id="A0A7X6R6L0"/>
<dbReference type="InterPro" id="IPR010998">
    <property type="entry name" value="Integrase_recombinase_N"/>
</dbReference>
<evidence type="ECO:0000313" key="4">
    <source>
        <dbReference type="EMBL" id="NKY30668.1"/>
    </source>
</evidence>
<keyword evidence="2" id="KW-0233">DNA recombination</keyword>
<dbReference type="SUPFAM" id="SSF56349">
    <property type="entry name" value="DNA breaking-rejoining enzymes"/>
    <property type="match status" value="1"/>
</dbReference>
<dbReference type="InterPro" id="IPR011010">
    <property type="entry name" value="DNA_brk_join_enz"/>
</dbReference>
<dbReference type="GO" id="GO:0003677">
    <property type="term" value="F:DNA binding"/>
    <property type="evidence" value="ECO:0007669"/>
    <property type="project" value="UniProtKB-KW"/>
</dbReference>
<evidence type="ECO:0000256" key="2">
    <source>
        <dbReference type="ARBA" id="ARBA00023172"/>
    </source>
</evidence>
<reference evidence="4 5" key="1">
    <citation type="submission" date="2020-04" db="EMBL/GenBank/DDBJ databases">
        <title>MicrobeNet Type strains.</title>
        <authorList>
            <person name="Nicholson A.C."/>
        </authorList>
    </citation>
    <scope>NUCLEOTIDE SEQUENCE [LARGE SCALE GENOMIC DNA]</scope>
    <source>
        <strain evidence="4 5">DSM 44956</strain>
    </source>
</reference>
<organism evidence="4 5">
    <name type="scientific">Nocardia gamkensis</name>
    <dbReference type="NCBI Taxonomy" id="352869"/>
    <lineage>
        <taxon>Bacteria</taxon>
        <taxon>Bacillati</taxon>
        <taxon>Actinomycetota</taxon>
        <taxon>Actinomycetes</taxon>
        <taxon>Mycobacteriales</taxon>
        <taxon>Nocardiaceae</taxon>
        <taxon>Nocardia</taxon>
    </lineage>
</organism>
<name>A0A7X6R6L0_9NOCA</name>
<dbReference type="EMBL" id="JAAXOS010000019">
    <property type="protein sequence ID" value="NKY30668.1"/>
    <property type="molecule type" value="Genomic_DNA"/>
</dbReference>
<evidence type="ECO:0000256" key="1">
    <source>
        <dbReference type="ARBA" id="ARBA00023125"/>
    </source>
</evidence>
<sequence length="341" mass="38441">MSFDESPLTPSPLPYQLPVLDRSAGDAGRSPVGSPRLGEYIDRVRRKVPPKTLRCYDSAWRAISQVWGDRVLSEPTTREIEELMDAHQIRSRARANSRGGESAAENLLSALRHIYKHAERDRLIDPSSNPAAAARLPGRRGGKGDVLSSEQLREVHRVASSTGDDPELDELIVMLHIQTASDRQAVIDLALHDLDRDNCLVRLRTRGGGFHWHPVSPRLMAALGKHAERRGGREVTPRVLRKRNGRPISYRRYDGLWNRVRENLPWAQELEVTTYSITETVRVHVRQLFGETVERVYLGQHHDDTAVLTHLRGDVIEALMTIAGEPHPLARSKRPQDSPGR</sequence>
<keyword evidence="1" id="KW-0238">DNA-binding</keyword>
<evidence type="ECO:0000256" key="3">
    <source>
        <dbReference type="SAM" id="MobiDB-lite"/>
    </source>
</evidence>
<dbReference type="Gene3D" id="1.10.150.130">
    <property type="match status" value="1"/>
</dbReference>
<gene>
    <name evidence="4" type="ORF">HGB38_31310</name>
</gene>
<dbReference type="GO" id="GO:0015074">
    <property type="term" value="P:DNA integration"/>
    <property type="evidence" value="ECO:0007669"/>
    <property type="project" value="InterPro"/>
</dbReference>